<dbReference type="RefSeq" id="XP_041157168.1">
    <property type="nucleotide sequence ID" value="XM_041311479.1"/>
</dbReference>
<keyword evidence="1" id="KW-0472">Membrane</keyword>
<dbReference type="AlphaFoldDB" id="A0A9P7AID0"/>
<gene>
    <name evidence="2" type="ORF">HD556DRAFT_740360</name>
</gene>
<accession>A0A9P7AID0</accession>
<dbReference type="EMBL" id="JABBWE010000052">
    <property type="protein sequence ID" value="KAG1790193.1"/>
    <property type="molecule type" value="Genomic_DNA"/>
</dbReference>
<feature type="transmembrane region" description="Helical" evidence="1">
    <location>
        <begin position="62"/>
        <end position="79"/>
    </location>
</feature>
<sequence>MKCFRNLPPFWYSRLLFSVQLVFSRYFLIHLDSSVVYFLVFLDIFTLSTLESDARFSSRSWYICLCLLSLQCLVTVSHACRDGCSP</sequence>
<evidence type="ECO:0000313" key="2">
    <source>
        <dbReference type="EMBL" id="KAG1790193.1"/>
    </source>
</evidence>
<keyword evidence="1" id="KW-0812">Transmembrane</keyword>
<dbReference type="Proteomes" id="UP000719766">
    <property type="component" value="Unassembled WGS sequence"/>
</dbReference>
<keyword evidence="3" id="KW-1185">Reference proteome</keyword>
<keyword evidence="1" id="KW-1133">Transmembrane helix</keyword>
<organism evidence="2 3">
    <name type="scientific">Suillus plorans</name>
    <dbReference type="NCBI Taxonomy" id="116603"/>
    <lineage>
        <taxon>Eukaryota</taxon>
        <taxon>Fungi</taxon>
        <taxon>Dikarya</taxon>
        <taxon>Basidiomycota</taxon>
        <taxon>Agaricomycotina</taxon>
        <taxon>Agaricomycetes</taxon>
        <taxon>Agaricomycetidae</taxon>
        <taxon>Boletales</taxon>
        <taxon>Suillineae</taxon>
        <taxon>Suillaceae</taxon>
        <taxon>Suillus</taxon>
    </lineage>
</organism>
<protein>
    <submittedName>
        <fullName evidence="2">Uncharacterized protein</fullName>
    </submittedName>
</protein>
<evidence type="ECO:0000256" key="1">
    <source>
        <dbReference type="SAM" id="Phobius"/>
    </source>
</evidence>
<proteinExistence type="predicted"/>
<comment type="caution">
    <text evidence="2">The sequence shown here is derived from an EMBL/GenBank/DDBJ whole genome shotgun (WGS) entry which is preliminary data.</text>
</comment>
<evidence type="ECO:0000313" key="3">
    <source>
        <dbReference type="Proteomes" id="UP000719766"/>
    </source>
</evidence>
<reference evidence="2" key="1">
    <citation type="journal article" date="2020" name="New Phytol.">
        <title>Comparative genomics reveals dynamic genome evolution in host specialist ectomycorrhizal fungi.</title>
        <authorList>
            <person name="Lofgren L.A."/>
            <person name="Nguyen N.H."/>
            <person name="Vilgalys R."/>
            <person name="Ruytinx J."/>
            <person name="Liao H.L."/>
            <person name="Branco S."/>
            <person name="Kuo A."/>
            <person name="LaButti K."/>
            <person name="Lipzen A."/>
            <person name="Andreopoulos W."/>
            <person name="Pangilinan J."/>
            <person name="Riley R."/>
            <person name="Hundley H."/>
            <person name="Na H."/>
            <person name="Barry K."/>
            <person name="Grigoriev I.V."/>
            <person name="Stajich J.E."/>
            <person name="Kennedy P.G."/>
        </authorList>
    </citation>
    <scope>NUCLEOTIDE SEQUENCE</scope>
    <source>
        <strain evidence="2">S12</strain>
    </source>
</reference>
<dbReference type="GeneID" id="64605243"/>
<name>A0A9P7AID0_9AGAM</name>